<dbReference type="OrthoDB" id="2862635at2759"/>
<dbReference type="InterPro" id="IPR013320">
    <property type="entry name" value="ConA-like_dom_sf"/>
</dbReference>
<sequence>MKFSTLALLATAEVALGARLTEHRRARHEAKAAKRASQRNSQPRLAATDLAYNETSHVSYSTNWAGAVLIGTDYESVTGTITVPTPSAGYGSSTKAEREGYCASAWVGIDGDTCTTAILQTGVDFCYDSGDVSYDAWYEWYPDYAYDFDLSISSGDVIVMTVTATSESKGTAVIENSTTGKSVTHTFSSTEGDLCQENAEWIVEDFEEGLSLVPFADFDEVEFTDAYTTKSSGTTETPASADILDIRQSGEVLTSCSASGETVTCTYTG</sequence>
<dbReference type="Pfam" id="PF01828">
    <property type="entry name" value="Peptidase_A4"/>
    <property type="match status" value="1"/>
</dbReference>
<gene>
    <name evidence="4" type="ORF">VP1G_08641</name>
</gene>
<name>A0A194VC32_CYTMA</name>
<evidence type="ECO:0000256" key="3">
    <source>
        <dbReference type="SAM" id="SignalP"/>
    </source>
</evidence>
<proteinExistence type="predicted"/>
<dbReference type="EMBL" id="KN714777">
    <property type="protein sequence ID" value="KUI61454.1"/>
    <property type="molecule type" value="Genomic_DNA"/>
</dbReference>
<evidence type="ECO:0000256" key="2">
    <source>
        <dbReference type="PIRSR" id="PIRSR600250-51"/>
    </source>
</evidence>
<feature type="chain" id="PRO_5008266368" evidence="3">
    <location>
        <begin position="18"/>
        <end position="269"/>
    </location>
</feature>
<keyword evidence="2" id="KW-1015">Disulfide bond</keyword>
<dbReference type="PRINTS" id="PR00977">
    <property type="entry name" value="SCYTLDPTASE"/>
</dbReference>
<dbReference type="GO" id="GO:0070007">
    <property type="term" value="F:glutamic-type endopeptidase activity"/>
    <property type="evidence" value="ECO:0007669"/>
    <property type="project" value="InterPro"/>
</dbReference>
<dbReference type="AlphaFoldDB" id="A0A194VC32"/>
<dbReference type="PANTHER" id="PTHR37536">
    <property type="entry name" value="PUTATIVE (AFU_ORTHOLOGUE AFUA_3G02970)-RELATED"/>
    <property type="match status" value="1"/>
</dbReference>
<evidence type="ECO:0000313" key="5">
    <source>
        <dbReference type="Proteomes" id="UP000078576"/>
    </source>
</evidence>
<reference evidence="5" key="1">
    <citation type="submission" date="2014-12" db="EMBL/GenBank/DDBJ databases">
        <title>Genome Sequence of Valsa Canker Pathogens Uncovers a Specific Adaption of Colonization on Woody Bark.</title>
        <authorList>
            <person name="Yin Z."/>
            <person name="Liu H."/>
            <person name="Gao X."/>
            <person name="Li Z."/>
            <person name="Song N."/>
            <person name="Ke X."/>
            <person name="Dai Q."/>
            <person name="Wu Y."/>
            <person name="Sun Y."/>
            <person name="Xu J.-R."/>
            <person name="Kang Z.K."/>
            <person name="Wang L."/>
            <person name="Huang L."/>
        </authorList>
    </citation>
    <scope>NUCLEOTIDE SEQUENCE [LARGE SCALE GENOMIC DNA]</scope>
    <source>
        <strain evidence="5">SXYL134</strain>
    </source>
</reference>
<dbReference type="PANTHER" id="PTHR37536:SF1">
    <property type="entry name" value="ASPERGILLOPEPSIN, PUTAITVE (AFU_ORTHOLOGUE AFUA_7G01200)"/>
    <property type="match status" value="1"/>
</dbReference>
<organism evidence="4 5">
    <name type="scientific">Cytospora mali</name>
    <name type="common">Apple Valsa canker fungus</name>
    <name type="synonym">Valsa mali</name>
    <dbReference type="NCBI Taxonomy" id="578113"/>
    <lineage>
        <taxon>Eukaryota</taxon>
        <taxon>Fungi</taxon>
        <taxon>Dikarya</taxon>
        <taxon>Ascomycota</taxon>
        <taxon>Pezizomycotina</taxon>
        <taxon>Sordariomycetes</taxon>
        <taxon>Sordariomycetidae</taxon>
        <taxon>Diaporthales</taxon>
        <taxon>Cytosporaceae</taxon>
        <taxon>Cytospora</taxon>
    </lineage>
</organism>
<evidence type="ECO:0000256" key="1">
    <source>
        <dbReference type="PIRSR" id="PIRSR600250-50"/>
    </source>
</evidence>
<feature type="active site" description="Proton acceptor" evidence="1">
    <location>
        <position position="204"/>
    </location>
</feature>
<dbReference type="InterPro" id="IPR038656">
    <property type="entry name" value="Peptidase_G1_sf"/>
</dbReference>
<keyword evidence="3" id="KW-0732">Signal</keyword>
<dbReference type="GO" id="GO:0006508">
    <property type="term" value="P:proteolysis"/>
    <property type="evidence" value="ECO:0007669"/>
    <property type="project" value="InterPro"/>
</dbReference>
<dbReference type="CDD" id="cd13426">
    <property type="entry name" value="Peptidase_G1"/>
    <property type="match status" value="1"/>
</dbReference>
<dbReference type="STRING" id="694573.A0A194VC32"/>
<feature type="disulfide bond" evidence="2">
    <location>
        <begin position="102"/>
        <end position="126"/>
    </location>
</feature>
<dbReference type="Proteomes" id="UP000078576">
    <property type="component" value="Unassembled WGS sequence"/>
</dbReference>
<accession>A0A194VC32</accession>
<protein>
    <submittedName>
        <fullName evidence="4">Aspergillopepsin-2</fullName>
    </submittedName>
</protein>
<feature type="signal peptide" evidence="3">
    <location>
        <begin position="1"/>
        <end position="17"/>
    </location>
</feature>
<evidence type="ECO:0000313" key="4">
    <source>
        <dbReference type="EMBL" id="KUI61454.1"/>
    </source>
</evidence>
<feature type="disulfide bond" evidence="2">
    <location>
        <begin position="114"/>
        <end position="195"/>
    </location>
</feature>
<dbReference type="SUPFAM" id="SSF49899">
    <property type="entry name" value="Concanavalin A-like lectins/glucanases"/>
    <property type="match status" value="1"/>
</dbReference>
<dbReference type="InterPro" id="IPR000250">
    <property type="entry name" value="Peptidase_G1"/>
</dbReference>
<dbReference type="Gene3D" id="2.60.120.700">
    <property type="entry name" value="Peptidase G1"/>
    <property type="match status" value="1"/>
</dbReference>
<keyword evidence="5" id="KW-1185">Reference proteome</keyword>